<dbReference type="EMBL" id="ON189047">
    <property type="protein sequence ID" value="URA07192.1"/>
    <property type="molecule type" value="Genomic_DNA"/>
</dbReference>
<name>A0A9E7E1J8_9CAUD</name>
<sequence length="96" mass="10760">MQCVYRSRTQCVSGMMQILSRKPASPYSQPTHEEKPMSLCHQVSLRLSDEHKRAIRSKLAELKQASPDPDSVTEADAHRALLDEATRAAKQEAPTQ</sequence>
<protein>
    <submittedName>
        <fullName evidence="1">Uncharacterized protein</fullName>
    </submittedName>
</protein>
<keyword evidence="2" id="KW-1185">Reference proteome</keyword>
<dbReference type="Proteomes" id="UP001056460">
    <property type="component" value="Segment"/>
</dbReference>
<accession>A0A9E7E1J8</accession>
<organism evidence="1 2">
    <name type="scientific">Xanthomonas phage Mallos</name>
    <dbReference type="NCBI Taxonomy" id="2939131"/>
    <lineage>
        <taxon>Viruses</taxon>
        <taxon>Duplodnaviria</taxon>
        <taxon>Heunggongvirae</taxon>
        <taxon>Uroviricota</taxon>
        <taxon>Caudoviricetes</taxon>
        <taxon>Mesyanzhinovviridae</taxon>
        <taxon>Bradleyvirinae</taxon>
        <taxon>Mallosvirus</taxon>
        <taxon>Mallosvirus mallos</taxon>
    </lineage>
</organism>
<reference evidence="1" key="1">
    <citation type="journal article" date="2022" name="Viruses">
        <title>Isolation of novel Xanthomonas phages for the plant pathogens X. translucens and X. campestris.</title>
        <authorList>
            <person name="Erdrich S.H."/>
            <person name="Sharma V."/>
            <person name="Schurr U."/>
            <person name="Arsova B."/>
            <person name="Frunzke J."/>
        </authorList>
    </citation>
    <scope>NUCLEOTIDE SEQUENCE</scope>
</reference>
<evidence type="ECO:0000313" key="2">
    <source>
        <dbReference type="Proteomes" id="UP001056460"/>
    </source>
</evidence>
<evidence type="ECO:0000313" key="1">
    <source>
        <dbReference type="EMBL" id="URA07192.1"/>
    </source>
</evidence>
<proteinExistence type="predicted"/>
<gene>
    <name evidence="1" type="ORF">Mallos_BL60084</name>
</gene>